<reference evidence="1 2" key="1">
    <citation type="journal article" date="2015" name="Genome Announc.">
        <title>Expanding the biotechnology potential of lactobacilli through comparative genomics of 213 strains and associated genera.</title>
        <authorList>
            <person name="Sun Z."/>
            <person name="Harris H.M."/>
            <person name="McCann A."/>
            <person name="Guo C."/>
            <person name="Argimon S."/>
            <person name="Zhang W."/>
            <person name="Yang X."/>
            <person name="Jeffery I.B."/>
            <person name="Cooney J.C."/>
            <person name="Kagawa T.F."/>
            <person name="Liu W."/>
            <person name="Song Y."/>
            <person name="Salvetti E."/>
            <person name="Wrobel A."/>
            <person name="Rasinkangas P."/>
            <person name="Parkhill J."/>
            <person name="Rea M.C."/>
            <person name="O'Sullivan O."/>
            <person name="Ritari J."/>
            <person name="Douillard F.P."/>
            <person name="Paul Ross R."/>
            <person name="Yang R."/>
            <person name="Briner A.E."/>
            <person name="Felis G.E."/>
            <person name="de Vos W.M."/>
            <person name="Barrangou R."/>
            <person name="Klaenhammer T.R."/>
            <person name="Caufield P.W."/>
            <person name="Cui Y."/>
            <person name="Zhang H."/>
            <person name="O'Toole P.W."/>
        </authorList>
    </citation>
    <scope>NUCLEOTIDE SEQUENCE [LARGE SCALE GENOMIC DNA]</scope>
    <source>
        <strain evidence="1 2">DSM 15946</strain>
    </source>
</reference>
<dbReference type="AlphaFoldDB" id="A0A0R1UL24"/>
<evidence type="ECO:0000313" key="1">
    <source>
        <dbReference type="EMBL" id="KRL91669.1"/>
    </source>
</evidence>
<dbReference type="Proteomes" id="UP000050816">
    <property type="component" value="Unassembled WGS sequence"/>
</dbReference>
<comment type="caution">
    <text evidence="1">The sequence shown here is derived from an EMBL/GenBank/DDBJ whole genome shotgun (WGS) entry which is preliminary data.</text>
</comment>
<accession>A0A0R1UL24</accession>
<gene>
    <name evidence="1" type="ORF">FC43_GL001089</name>
</gene>
<name>A0A0R1UL24_9LACO</name>
<organism evidence="1 2">
    <name type="scientific">Limosilactobacillus ingluviei DSM 15946</name>
    <dbReference type="NCBI Taxonomy" id="1423760"/>
    <lineage>
        <taxon>Bacteria</taxon>
        <taxon>Bacillati</taxon>
        <taxon>Bacillota</taxon>
        <taxon>Bacilli</taxon>
        <taxon>Lactobacillales</taxon>
        <taxon>Lactobacillaceae</taxon>
        <taxon>Limosilactobacillus</taxon>
    </lineage>
</organism>
<sequence>MELIETPAGEFDCWVDGKHCPDTVADLKTVNEKNLSGLAGQPVEILEIRG</sequence>
<proteinExistence type="predicted"/>
<protein>
    <submittedName>
        <fullName evidence="1">Uncharacterized protein</fullName>
    </submittedName>
</protein>
<evidence type="ECO:0000313" key="2">
    <source>
        <dbReference type="Proteomes" id="UP000050816"/>
    </source>
</evidence>
<dbReference type="PATRIC" id="fig|1423760.3.peg.1152"/>
<dbReference type="EMBL" id="AZFK01000018">
    <property type="protein sequence ID" value="KRL91669.1"/>
    <property type="molecule type" value="Genomic_DNA"/>
</dbReference>